<accession>A0A9N6YJB9</accession>
<reference evidence="1" key="1">
    <citation type="journal article" date="2022" name="bioRxiv">
        <title>Unlocking the hidden genetic diversity of varicosaviruses, the neglected plant rhabdoviruses.</title>
        <authorList>
            <person name="Bejerman N."/>
            <person name="Dietzgen R.G."/>
            <person name="Debat H."/>
        </authorList>
    </citation>
    <scope>NUCLEOTIDE SEQUENCE</scope>
</reference>
<name>A0A9N6YJB9_9RHAB</name>
<organism evidence="1">
    <name type="scientific">Luffa virus 1</name>
    <dbReference type="NCBI Taxonomy" id="2977973"/>
    <lineage>
        <taxon>Viruses</taxon>
        <taxon>Riboviria</taxon>
        <taxon>Orthornavirae</taxon>
        <taxon>Negarnaviricota</taxon>
        <taxon>Haploviricotina</taxon>
        <taxon>Monjiviricetes</taxon>
        <taxon>Mononegavirales</taxon>
        <taxon>Rhabdoviridae</taxon>
        <taxon>Betarhabdovirinae</taxon>
        <taxon>Varicosavirus</taxon>
        <taxon>Varicosavirus luffae</taxon>
    </lineage>
</organism>
<protein>
    <submittedName>
        <fullName evidence="1">Protein 4</fullName>
    </submittedName>
</protein>
<dbReference type="EMBL" id="BK061781">
    <property type="protein sequence ID" value="DAZ90749.1"/>
    <property type="molecule type" value="Viral_cRNA"/>
</dbReference>
<proteinExistence type="predicted"/>
<evidence type="ECO:0000313" key="1">
    <source>
        <dbReference type="EMBL" id="DAZ90749.1"/>
    </source>
</evidence>
<sequence>MLESLDEITLNMLFEKIQNIEESLESCYLLWTEIPHTSEYHEILTNCLPVYESTICDNCNLESLPNSKMIPSYIIKRLLNITRLKHDCKIMTSLTGIVEDNTARVCVDCWMYIISHAPCSKYTESH</sequence>